<organism evidence="9 10">
    <name type="scientific">Ferriphaselus amnicola</name>
    <dbReference type="NCBI Taxonomy" id="1188319"/>
    <lineage>
        <taxon>Bacteria</taxon>
        <taxon>Pseudomonadati</taxon>
        <taxon>Pseudomonadota</taxon>
        <taxon>Betaproteobacteria</taxon>
        <taxon>Nitrosomonadales</taxon>
        <taxon>Gallionellaceae</taxon>
        <taxon>Ferriphaselus</taxon>
    </lineage>
</organism>
<dbReference type="InterPro" id="IPR020948">
    <property type="entry name" value="P_starv_induced_PsiE-like"/>
</dbReference>
<evidence type="ECO:0000256" key="8">
    <source>
        <dbReference type="SAM" id="Phobius"/>
    </source>
</evidence>
<feature type="transmembrane region" description="Helical" evidence="8">
    <location>
        <begin position="49"/>
        <end position="71"/>
    </location>
</feature>
<dbReference type="GO" id="GO:0005886">
    <property type="term" value="C:plasma membrane"/>
    <property type="evidence" value="ECO:0007669"/>
    <property type="project" value="UniProtKB-SubCell"/>
</dbReference>
<evidence type="ECO:0000256" key="3">
    <source>
        <dbReference type="ARBA" id="ARBA00021903"/>
    </source>
</evidence>
<comment type="similarity">
    <text evidence="2">Belongs to the PsiE family.</text>
</comment>
<dbReference type="InterPro" id="IPR009315">
    <property type="entry name" value="P_starv_induced_PsiE"/>
</dbReference>
<keyword evidence="6 8" id="KW-1133">Transmembrane helix</keyword>
<dbReference type="GO" id="GO:0016036">
    <property type="term" value="P:cellular response to phosphate starvation"/>
    <property type="evidence" value="ECO:0007669"/>
    <property type="project" value="InterPro"/>
</dbReference>
<name>A0A2Z6GBY3_9PROT</name>
<dbReference type="RefSeq" id="WP_232013137.1">
    <property type="nucleotide sequence ID" value="NZ_AP018738.1"/>
</dbReference>
<dbReference type="PANTHER" id="PTHR37819:SF1">
    <property type="entry name" value="PROTEIN PSIE"/>
    <property type="match status" value="1"/>
</dbReference>
<accession>A0A2Z6GBY3</accession>
<comment type="subcellular location">
    <subcellularLocation>
        <location evidence="1">Cell inner membrane</location>
        <topology evidence="1">Multi-pass membrane protein</topology>
    </subcellularLocation>
</comment>
<dbReference type="Pfam" id="PF06146">
    <property type="entry name" value="PsiE"/>
    <property type="match status" value="1"/>
</dbReference>
<feature type="transmembrane region" description="Helical" evidence="8">
    <location>
        <begin position="77"/>
        <end position="94"/>
    </location>
</feature>
<feature type="transmembrane region" description="Helical" evidence="8">
    <location>
        <begin position="106"/>
        <end position="125"/>
    </location>
</feature>
<evidence type="ECO:0000313" key="9">
    <source>
        <dbReference type="EMBL" id="BBE50986.1"/>
    </source>
</evidence>
<keyword evidence="7 8" id="KW-0472">Membrane</keyword>
<dbReference type="EMBL" id="AP018738">
    <property type="protein sequence ID" value="BBE50986.1"/>
    <property type="molecule type" value="Genomic_DNA"/>
</dbReference>
<dbReference type="KEGG" id="fam:OYT1_ch1432"/>
<evidence type="ECO:0000256" key="2">
    <source>
        <dbReference type="ARBA" id="ARBA00005632"/>
    </source>
</evidence>
<evidence type="ECO:0000256" key="6">
    <source>
        <dbReference type="ARBA" id="ARBA00022989"/>
    </source>
</evidence>
<protein>
    <recommendedName>
        <fullName evidence="3">Protein PsiE</fullName>
    </recommendedName>
</protein>
<reference evidence="9 10" key="1">
    <citation type="submission" date="2018-06" db="EMBL/GenBank/DDBJ databases">
        <title>OYT1 Genome Sequencing.</title>
        <authorList>
            <person name="Kato S."/>
            <person name="Itoh T."/>
            <person name="Ohkuma M."/>
        </authorList>
    </citation>
    <scope>NUCLEOTIDE SEQUENCE [LARGE SCALE GENOMIC DNA]</scope>
    <source>
        <strain evidence="9 10">OYT1</strain>
    </source>
</reference>
<dbReference type="Proteomes" id="UP000033070">
    <property type="component" value="Chromosome"/>
</dbReference>
<evidence type="ECO:0000256" key="5">
    <source>
        <dbReference type="ARBA" id="ARBA00022692"/>
    </source>
</evidence>
<feature type="transmembrane region" description="Helical" evidence="8">
    <location>
        <begin position="16"/>
        <end position="37"/>
    </location>
</feature>
<proteinExistence type="inferred from homology"/>
<dbReference type="PANTHER" id="PTHR37819">
    <property type="entry name" value="PROTEIN PSIE"/>
    <property type="match status" value="1"/>
</dbReference>
<keyword evidence="10" id="KW-1185">Reference proteome</keyword>
<dbReference type="PIRSF" id="PIRSF029598">
    <property type="entry name" value="PsiE"/>
    <property type="match status" value="1"/>
</dbReference>
<gene>
    <name evidence="9" type="ORF">OYT1_ch1432</name>
</gene>
<dbReference type="STRING" id="1188319.OYT1_02622"/>
<sequence length="138" mass="15449">MKKYFTRGVVDMSNSVISAIEFVGLIVIAVGTVIAMGQHIWQMHGTGSASLGDLLLMFLYLEILLMVRHYLSSGKFPVRYHLYIGIVALARYIIIDIKEMDAVRLLEISVAVLILSMAVLLVRYGHTRFPPGSDDHQK</sequence>
<evidence type="ECO:0000256" key="7">
    <source>
        <dbReference type="ARBA" id="ARBA00023136"/>
    </source>
</evidence>
<keyword evidence="4" id="KW-1003">Cell membrane</keyword>
<evidence type="ECO:0000313" key="10">
    <source>
        <dbReference type="Proteomes" id="UP000033070"/>
    </source>
</evidence>
<evidence type="ECO:0000256" key="4">
    <source>
        <dbReference type="ARBA" id="ARBA00022475"/>
    </source>
</evidence>
<evidence type="ECO:0000256" key="1">
    <source>
        <dbReference type="ARBA" id="ARBA00004429"/>
    </source>
</evidence>
<keyword evidence="5 8" id="KW-0812">Transmembrane</keyword>
<dbReference type="AlphaFoldDB" id="A0A2Z6GBY3"/>